<keyword evidence="3" id="KW-1185">Reference proteome</keyword>
<dbReference type="SUPFAM" id="SSF52980">
    <property type="entry name" value="Restriction endonuclease-like"/>
    <property type="match status" value="1"/>
</dbReference>
<dbReference type="Gene3D" id="3.40.960.10">
    <property type="entry name" value="VSR Endonuclease"/>
    <property type="match status" value="1"/>
</dbReference>
<sequence>MLLEQRLELAAGGLSTGGVGKGSSSSMVDGMATSARRPPQLRGRVFRGSRAVARGLLTRGELRSRAWRPVFRDVYADAQLTISHRTRCQAAARWVIPPGAVIAGRSAAALFGAGFSGDADPLDVLVPAGLRFGPVAGLVVHTGEITEDDVLSHAGMPVTTPLRTCWDLAQWLDVEEATVVVDRLLRQRLVRADQLRELTDRRRGARGWKRLLRVAQLADPGAESAQESRLRVRIVLAGLPRPVTQFVVERDGRFIARVDLAWPELKIAVEYDGLWHDDPQQLHRDRRRLNRLLGEDWIVLHVTAKRLRDDFDGFLAELRQALRTRTRTR</sequence>
<proteinExistence type="predicted"/>
<evidence type="ECO:0000313" key="2">
    <source>
        <dbReference type="EMBL" id="GIJ22559.1"/>
    </source>
</evidence>
<reference evidence="2 3" key="1">
    <citation type="submission" date="2021-01" db="EMBL/GenBank/DDBJ databases">
        <title>Whole genome shotgun sequence of Verrucosispora lutea NBRC 106530.</title>
        <authorList>
            <person name="Komaki H."/>
            <person name="Tamura T."/>
        </authorList>
    </citation>
    <scope>NUCLEOTIDE SEQUENCE [LARGE SCALE GENOMIC DNA]</scope>
    <source>
        <strain evidence="2 3">NBRC 106530</strain>
    </source>
</reference>
<evidence type="ECO:0000256" key="1">
    <source>
        <dbReference type="SAM" id="MobiDB-lite"/>
    </source>
</evidence>
<feature type="region of interest" description="Disordered" evidence="1">
    <location>
        <begin position="15"/>
        <end position="34"/>
    </location>
</feature>
<organism evidence="2 3">
    <name type="scientific">Micromonospora lutea</name>
    <dbReference type="NCBI Taxonomy" id="419825"/>
    <lineage>
        <taxon>Bacteria</taxon>
        <taxon>Bacillati</taxon>
        <taxon>Actinomycetota</taxon>
        <taxon>Actinomycetes</taxon>
        <taxon>Micromonosporales</taxon>
        <taxon>Micromonosporaceae</taxon>
        <taxon>Micromonospora</taxon>
    </lineage>
</organism>
<protein>
    <recommendedName>
        <fullName evidence="4">DUF559 domain-containing protein</fullName>
    </recommendedName>
</protein>
<accession>A0ABQ4IXA9</accession>
<name>A0ABQ4IXA9_9ACTN</name>
<dbReference type="InterPro" id="IPR011335">
    <property type="entry name" value="Restrct_endonuc-II-like"/>
</dbReference>
<gene>
    <name evidence="2" type="ORF">Vlu01_31830</name>
</gene>
<dbReference type="EMBL" id="BOPB01000014">
    <property type="protein sequence ID" value="GIJ22559.1"/>
    <property type="molecule type" value="Genomic_DNA"/>
</dbReference>
<dbReference type="Proteomes" id="UP000643165">
    <property type="component" value="Unassembled WGS sequence"/>
</dbReference>
<evidence type="ECO:0000313" key="3">
    <source>
        <dbReference type="Proteomes" id="UP000643165"/>
    </source>
</evidence>
<evidence type="ECO:0008006" key="4">
    <source>
        <dbReference type="Google" id="ProtNLM"/>
    </source>
</evidence>
<comment type="caution">
    <text evidence="2">The sequence shown here is derived from an EMBL/GenBank/DDBJ whole genome shotgun (WGS) entry which is preliminary data.</text>
</comment>